<dbReference type="PANTHER" id="PTHR46910">
    <property type="entry name" value="TRANSCRIPTION FACTOR PDR1"/>
    <property type="match status" value="1"/>
</dbReference>
<dbReference type="CDD" id="cd12148">
    <property type="entry name" value="fungal_TF_MHR"/>
    <property type="match status" value="1"/>
</dbReference>
<evidence type="ECO:0000256" key="2">
    <source>
        <dbReference type="ARBA" id="ARBA00023015"/>
    </source>
</evidence>
<keyword evidence="4" id="KW-0804">Transcription</keyword>
<dbReference type="PANTHER" id="PTHR46910:SF37">
    <property type="entry name" value="ZN(II)2CYS6 TRANSCRIPTION FACTOR (EUROFUNG)"/>
    <property type="match status" value="1"/>
</dbReference>
<dbReference type="InterPro" id="IPR007219">
    <property type="entry name" value="XnlR_reg_dom"/>
</dbReference>
<dbReference type="AlphaFoldDB" id="A0A9P9E7A4"/>
<keyword evidence="5" id="KW-0539">Nucleus</keyword>
<evidence type="ECO:0000256" key="1">
    <source>
        <dbReference type="ARBA" id="ARBA00004123"/>
    </source>
</evidence>
<sequence length="601" mass="66640">MAGKRKDAYIKELEDRMQKVEGFMQSSALQVEDRDAESGHDDRMEDVDTFPNTSPDLETPEVITTPLEPSHNLDIPQQTPSVLPNFLDVHRTTPDPSKTFPTDAQQPVRQIFASISLRGHLIHLADAYLVDINPSFPLFDRQSLLAAMNHHYPNPSTYTTCDPAWWAILNSIFAICMQRKAINSSFNKISEFAWNFFKNAWAVYGEIVARVQPTVLDVQALLVMAKFIETTTDGRTLAMITSSAVRLLQLIGLDSPELGSDEKKGRIFWCAYLMDKRAGIEIGLPSLLGGTNIDGRESMPLPPLQDDTDPMAKLFRLRVSLAIIDMKIRNVIDSKHCIDELLQNQRQGQIQDLLYDLESWRLSVPIESRPGHDIHIPAGSARFAFVLLMLSYYNSLSMLHGIRDAGHEDSTETSRLTLRLIGALDPALSFVDQWSALRHLFTAFFILLNSSISNPTSPTAPDNLEHMKTFVWFLENLHSNPSQNIPDFKVFLLALQGFLSLSQSIVLGGKSASGFLSNFPNVTDVMLLAQAHMALLPLGCESGVLARLERELELGMSEIGCSDLTLVAGFAPACLKPVTYGFGVRSAVGSARGEGALREGL</sequence>
<evidence type="ECO:0000256" key="4">
    <source>
        <dbReference type="ARBA" id="ARBA00023163"/>
    </source>
</evidence>
<keyword evidence="9" id="KW-1185">Reference proteome</keyword>
<dbReference type="EMBL" id="JAGMWT010000003">
    <property type="protein sequence ID" value="KAH7131924.1"/>
    <property type="molecule type" value="Genomic_DNA"/>
</dbReference>
<dbReference type="Proteomes" id="UP000700596">
    <property type="component" value="Unassembled WGS sequence"/>
</dbReference>
<comment type="caution">
    <text evidence="8">The sequence shown here is derived from an EMBL/GenBank/DDBJ whole genome shotgun (WGS) entry which is preliminary data.</text>
</comment>
<evidence type="ECO:0000256" key="5">
    <source>
        <dbReference type="ARBA" id="ARBA00023242"/>
    </source>
</evidence>
<dbReference type="GO" id="GO:0006351">
    <property type="term" value="P:DNA-templated transcription"/>
    <property type="evidence" value="ECO:0007669"/>
    <property type="project" value="InterPro"/>
</dbReference>
<evidence type="ECO:0000313" key="9">
    <source>
        <dbReference type="Proteomes" id="UP000700596"/>
    </source>
</evidence>
<reference evidence="8" key="1">
    <citation type="journal article" date="2021" name="Nat. Commun.">
        <title>Genetic determinants of endophytism in the Arabidopsis root mycobiome.</title>
        <authorList>
            <person name="Mesny F."/>
            <person name="Miyauchi S."/>
            <person name="Thiergart T."/>
            <person name="Pickel B."/>
            <person name="Atanasova L."/>
            <person name="Karlsson M."/>
            <person name="Huettel B."/>
            <person name="Barry K.W."/>
            <person name="Haridas S."/>
            <person name="Chen C."/>
            <person name="Bauer D."/>
            <person name="Andreopoulos W."/>
            <person name="Pangilinan J."/>
            <person name="LaButti K."/>
            <person name="Riley R."/>
            <person name="Lipzen A."/>
            <person name="Clum A."/>
            <person name="Drula E."/>
            <person name="Henrissat B."/>
            <person name="Kohler A."/>
            <person name="Grigoriev I.V."/>
            <person name="Martin F.M."/>
            <person name="Hacquard S."/>
        </authorList>
    </citation>
    <scope>NUCLEOTIDE SEQUENCE</scope>
    <source>
        <strain evidence="8">MPI-CAGE-CH-0243</strain>
    </source>
</reference>
<dbReference type="GO" id="GO:0003700">
    <property type="term" value="F:DNA-binding transcription factor activity"/>
    <property type="evidence" value="ECO:0007669"/>
    <property type="project" value="InterPro"/>
</dbReference>
<dbReference type="GO" id="GO:0003677">
    <property type="term" value="F:DNA binding"/>
    <property type="evidence" value="ECO:0007669"/>
    <property type="project" value="UniProtKB-KW"/>
</dbReference>
<dbReference type="GO" id="GO:0005634">
    <property type="term" value="C:nucleus"/>
    <property type="evidence" value="ECO:0007669"/>
    <property type="project" value="UniProtKB-SubCell"/>
</dbReference>
<keyword evidence="3" id="KW-0238">DNA-binding</keyword>
<organism evidence="8 9">
    <name type="scientific">Dendryphion nanum</name>
    <dbReference type="NCBI Taxonomy" id="256645"/>
    <lineage>
        <taxon>Eukaryota</taxon>
        <taxon>Fungi</taxon>
        <taxon>Dikarya</taxon>
        <taxon>Ascomycota</taxon>
        <taxon>Pezizomycotina</taxon>
        <taxon>Dothideomycetes</taxon>
        <taxon>Pleosporomycetidae</taxon>
        <taxon>Pleosporales</taxon>
        <taxon>Torulaceae</taxon>
        <taxon>Dendryphion</taxon>
    </lineage>
</organism>
<evidence type="ECO:0000256" key="6">
    <source>
        <dbReference type="SAM" id="MobiDB-lite"/>
    </source>
</evidence>
<dbReference type="Pfam" id="PF04082">
    <property type="entry name" value="Fungal_trans"/>
    <property type="match status" value="1"/>
</dbReference>
<dbReference type="GO" id="GO:0008270">
    <property type="term" value="F:zinc ion binding"/>
    <property type="evidence" value="ECO:0007669"/>
    <property type="project" value="InterPro"/>
</dbReference>
<evidence type="ECO:0000259" key="7">
    <source>
        <dbReference type="SMART" id="SM00906"/>
    </source>
</evidence>
<dbReference type="InterPro" id="IPR050987">
    <property type="entry name" value="AtrR-like"/>
</dbReference>
<gene>
    <name evidence="8" type="ORF">B0J11DRAFT_576876</name>
</gene>
<comment type="subcellular location">
    <subcellularLocation>
        <location evidence="1">Nucleus</location>
    </subcellularLocation>
</comment>
<dbReference type="OrthoDB" id="3266505at2759"/>
<evidence type="ECO:0000313" key="8">
    <source>
        <dbReference type="EMBL" id="KAH7131924.1"/>
    </source>
</evidence>
<feature type="domain" description="Xylanolytic transcriptional activator regulatory" evidence="7">
    <location>
        <begin position="237"/>
        <end position="308"/>
    </location>
</feature>
<dbReference type="SMART" id="SM00906">
    <property type="entry name" value="Fungal_trans"/>
    <property type="match status" value="1"/>
</dbReference>
<accession>A0A9P9E7A4</accession>
<feature type="region of interest" description="Disordered" evidence="6">
    <location>
        <begin position="24"/>
        <end position="59"/>
    </location>
</feature>
<evidence type="ECO:0000256" key="3">
    <source>
        <dbReference type="ARBA" id="ARBA00023125"/>
    </source>
</evidence>
<keyword evidence="2" id="KW-0805">Transcription regulation</keyword>
<protein>
    <recommendedName>
        <fullName evidence="7">Xylanolytic transcriptional activator regulatory domain-containing protein</fullName>
    </recommendedName>
</protein>
<feature type="compositionally biased region" description="Basic and acidic residues" evidence="6">
    <location>
        <begin position="31"/>
        <end position="43"/>
    </location>
</feature>
<proteinExistence type="predicted"/>
<name>A0A9P9E7A4_9PLEO</name>